<protein>
    <submittedName>
        <fullName evidence="2">Uncharacterized protein</fullName>
    </submittedName>
</protein>
<evidence type="ECO:0000256" key="1">
    <source>
        <dbReference type="SAM" id="MobiDB-lite"/>
    </source>
</evidence>
<dbReference type="RefSeq" id="WP_339095891.1">
    <property type="nucleotide sequence ID" value="NZ_CP149782.1"/>
</dbReference>
<organism evidence="2">
    <name type="scientific">Deinococcus sp. VB142</name>
    <dbReference type="NCBI Taxonomy" id="3112952"/>
    <lineage>
        <taxon>Bacteria</taxon>
        <taxon>Thermotogati</taxon>
        <taxon>Deinococcota</taxon>
        <taxon>Deinococci</taxon>
        <taxon>Deinococcales</taxon>
        <taxon>Deinococcaceae</taxon>
        <taxon>Deinococcus</taxon>
    </lineage>
</organism>
<name>A0AAU6Q264_9DEIO</name>
<dbReference type="AlphaFoldDB" id="A0AAU6Q264"/>
<dbReference type="EMBL" id="CP149782">
    <property type="protein sequence ID" value="WYF44716.1"/>
    <property type="molecule type" value="Genomic_DNA"/>
</dbReference>
<feature type="compositionally biased region" description="Low complexity" evidence="1">
    <location>
        <begin position="168"/>
        <end position="187"/>
    </location>
</feature>
<evidence type="ECO:0000313" key="2">
    <source>
        <dbReference type="EMBL" id="WYF44716.1"/>
    </source>
</evidence>
<feature type="region of interest" description="Disordered" evidence="1">
    <location>
        <begin position="147"/>
        <end position="187"/>
    </location>
</feature>
<dbReference type="Gene3D" id="3.40.630.10">
    <property type="entry name" value="Zn peptidases"/>
    <property type="match status" value="1"/>
</dbReference>
<sequence length="187" mass="20312">MSWLRRFRALTDSRHQAISTPCLLGLVAKTAPVFRAAFGDKAMVQPFTTASEDFSVYGQDGKVPLLFFFVGAQNPEKIKEAAATGKVLPYTDSAKFLHSRNYTACASISRNPYLFLLLSVGLNPEICWIQSESVLQPLALLRAAARTQHQDERSGDESGRPELDAQVRGTSAGRGYGSSASRSPASV</sequence>
<reference evidence="2" key="1">
    <citation type="submission" date="2024-03" db="EMBL/GenBank/DDBJ databases">
        <title>Deinococcus weizhi sp. nov., isolated from human skin.</title>
        <authorList>
            <person name="Wei Z."/>
            <person name="Tian F."/>
            <person name="Yang C."/>
            <person name="Xin L.T."/>
            <person name="Wen Z.J."/>
            <person name="Lan K.C."/>
            <person name="Yu L."/>
            <person name="Zhe W."/>
            <person name="Dan F.D."/>
            <person name="Jun W."/>
            <person name="Rui Z."/>
            <person name="Yong X.J."/>
            <person name="Ting Y."/>
            <person name="Wei X."/>
            <person name="Xu Z.G."/>
            <person name="Xin Z."/>
            <person name="Dong F.G."/>
            <person name="Ni X.M."/>
            <person name="Zheng M.G."/>
            <person name="Chun Y."/>
            <person name="Qian W.X."/>
        </authorList>
    </citation>
    <scope>NUCLEOTIDE SEQUENCE</scope>
    <source>
        <strain evidence="2">VB142</strain>
    </source>
</reference>
<gene>
    <name evidence="2" type="ORF">WDJ50_00960</name>
</gene>
<accession>A0AAU6Q264</accession>
<feature type="compositionally biased region" description="Basic and acidic residues" evidence="1">
    <location>
        <begin position="148"/>
        <end position="165"/>
    </location>
</feature>
<proteinExistence type="predicted"/>